<reference evidence="1" key="2">
    <citation type="journal article" date="2015" name="Fish Shellfish Immunol.">
        <title>Early steps in the European eel (Anguilla anguilla)-Vibrio vulnificus interaction in the gills: Role of the RtxA13 toxin.</title>
        <authorList>
            <person name="Callol A."/>
            <person name="Pajuelo D."/>
            <person name="Ebbesson L."/>
            <person name="Teles M."/>
            <person name="MacKenzie S."/>
            <person name="Amaro C."/>
        </authorList>
    </citation>
    <scope>NUCLEOTIDE SEQUENCE</scope>
</reference>
<accession>A0A0E9RBY8</accession>
<organism evidence="1">
    <name type="scientific">Anguilla anguilla</name>
    <name type="common">European freshwater eel</name>
    <name type="synonym">Muraena anguilla</name>
    <dbReference type="NCBI Taxonomy" id="7936"/>
    <lineage>
        <taxon>Eukaryota</taxon>
        <taxon>Metazoa</taxon>
        <taxon>Chordata</taxon>
        <taxon>Craniata</taxon>
        <taxon>Vertebrata</taxon>
        <taxon>Euteleostomi</taxon>
        <taxon>Actinopterygii</taxon>
        <taxon>Neopterygii</taxon>
        <taxon>Teleostei</taxon>
        <taxon>Anguilliformes</taxon>
        <taxon>Anguillidae</taxon>
        <taxon>Anguilla</taxon>
    </lineage>
</organism>
<dbReference type="AlphaFoldDB" id="A0A0E9RBY8"/>
<reference evidence="1" key="1">
    <citation type="submission" date="2014-11" db="EMBL/GenBank/DDBJ databases">
        <authorList>
            <person name="Amaro Gonzalez C."/>
        </authorList>
    </citation>
    <scope>NUCLEOTIDE SEQUENCE</scope>
</reference>
<proteinExistence type="predicted"/>
<sequence>MKTSLALMLQYKIHKWCPPPNIL</sequence>
<dbReference type="EMBL" id="GBXM01082577">
    <property type="protein sequence ID" value="JAH26000.1"/>
    <property type="molecule type" value="Transcribed_RNA"/>
</dbReference>
<evidence type="ECO:0000313" key="1">
    <source>
        <dbReference type="EMBL" id="JAH26000.1"/>
    </source>
</evidence>
<dbReference type="EMBL" id="GBXM01082820">
    <property type="protein sequence ID" value="JAH25757.1"/>
    <property type="molecule type" value="Transcribed_RNA"/>
</dbReference>
<protein>
    <submittedName>
        <fullName evidence="1">Uncharacterized protein</fullName>
    </submittedName>
</protein>
<name>A0A0E9RBY8_ANGAN</name>